<comment type="caution">
    <text evidence="2">The sequence shown here is derived from an EMBL/GenBank/DDBJ whole genome shotgun (WGS) entry which is preliminary data.</text>
</comment>
<dbReference type="EMBL" id="SMKZ01000090">
    <property type="protein sequence ID" value="TDD95603.1"/>
    <property type="molecule type" value="Genomic_DNA"/>
</dbReference>
<evidence type="ECO:0000313" key="2">
    <source>
        <dbReference type="EMBL" id="TDD95603.1"/>
    </source>
</evidence>
<reference evidence="2 3" key="1">
    <citation type="submission" date="2019-03" db="EMBL/GenBank/DDBJ databases">
        <title>Draft genome sequences of novel Actinobacteria.</title>
        <authorList>
            <person name="Sahin N."/>
            <person name="Ay H."/>
            <person name="Saygin H."/>
        </authorList>
    </citation>
    <scope>NUCLEOTIDE SEQUENCE [LARGE SCALE GENOMIC DNA]</scope>
    <source>
        <strain evidence="2 3">5K138</strain>
    </source>
</reference>
<keyword evidence="3" id="KW-1185">Reference proteome</keyword>
<dbReference type="InterPro" id="IPR036117">
    <property type="entry name" value="DhaL_dom_sf"/>
</dbReference>
<dbReference type="AlphaFoldDB" id="A0A4R5CBL5"/>
<dbReference type="PANTHER" id="PTHR33434:SF4">
    <property type="entry name" value="PHOSPHATASE PROTEIN"/>
    <property type="match status" value="1"/>
</dbReference>
<dbReference type="Proteomes" id="UP000294739">
    <property type="component" value="Unassembled WGS sequence"/>
</dbReference>
<dbReference type="Gene3D" id="1.25.40.340">
    <property type="match status" value="1"/>
</dbReference>
<sequence>MHQVPDAEIVLRWCRAGLDALAAAREEVDALNVYPVPDADTGTNLYLTMEAAVAAAQAYTDENDDDGARLAGVVGAVAAGALRGARGNSGIILAQMLRGVADVLSRPGVTLADGTALADGLALAADEAYRAVAVPTEGTMLTVARAAAVAAHAAADTPAPTLAQVALAAAEAARRAVARTPDQLEVLRRAGVVDAGGRGLSALLDAFDTVLTGRRPLPEPRTVGAHTVPSPALSTPWPPSIGYGTPGYEVMYLLDALEPAVDLLKERLAGIGDSLVVSGGGREWSVHVHADDAGAAIEAALDAGRPHRIRVTHLDTDRHRAVHRDDHSRVVVAFAAGAGLAELFAAAGAVVVATALGHRPSTAEMLAAVQGSTAGDTANVVILPNERDAVPVAEAAAAELRAAGRRAAVIPTVAQVQGLAALAVHEPNRAFEADVVAMTTAAGHTRHGAVTVAATEAVTMAGVCQPGDVLGVVEGDFAVIGADLLGVATDVVGRMLSAGGELVTVVTGDGATLGLADGVALAVRRAHPEADTVVYHGGQARYPLLLGVE</sequence>
<dbReference type="RefSeq" id="WP_131902000.1">
    <property type="nucleotide sequence ID" value="NZ_SMKZ01000090.1"/>
</dbReference>
<dbReference type="SMART" id="SM01121">
    <property type="entry name" value="Dak1_2"/>
    <property type="match status" value="1"/>
</dbReference>
<dbReference type="SMART" id="SM01120">
    <property type="entry name" value="Dak2"/>
    <property type="match status" value="1"/>
</dbReference>
<dbReference type="InterPro" id="IPR019986">
    <property type="entry name" value="YloV-like"/>
</dbReference>
<proteinExistence type="predicted"/>
<name>A0A4R5CBL5_9ACTN</name>
<dbReference type="PANTHER" id="PTHR33434">
    <property type="entry name" value="DEGV DOMAIN-CONTAINING PROTEIN DR_1986-RELATED"/>
    <property type="match status" value="1"/>
</dbReference>
<dbReference type="FunCoup" id="A0A4R5CBL5">
    <property type="interactions" value="1"/>
</dbReference>
<dbReference type="InterPro" id="IPR033470">
    <property type="entry name" value="FakA-like_C"/>
</dbReference>
<dbReference type="InterPro" id="IPR048394">
    <property type="entry name" value="FakA-like_M"/>
</dbReference>
<feature type="domain" description="DhaL" evidence="1">
    <location>
        <begin position="8"/>
        <end position="209"/>
    </location>
</feature>
<dbReference type="NCBIfam" id="TIGR03599">
    <property type="entry name" value="YloV"/>
    <property type="match status" value="1"/>
</dbReference>
<dbReference type="Pfam" id="PF02734">
    <property type="entry name" value="Dak2"/>
    <property type="match status" value="1"/>
</dbReference>
<evidence type="ECO:0000313" key="3">
    <source>
        <dbReference type="Proteomes" id="UP000294739"/>
    </source>
</evidence>
<gene>
    <name evidence="2" type="ORF">E1269_31140</name>
</gene>
<dbReference type="Pfam" id="PF21645">
    <property type="entry name" value="FakA-like_M"/>
    <property type="match status" value="1"/>
</dbReference>
<dbReference type="InterPro" id="IPR004007">
    <property type="entry name" value="DhaL_dom"/>
</dbReference>
<organism evidence="2 3">
    <name type="scientific">Jiangella asiatica</name>
    <dbReference type="NCBI Taxonomy" id="2530372"/>
    <lineage>
        <taxon>Bacteria</taxon>
        <taxon>Bacillati</taxon>
        <taxon>Actinomycetota</taxon>
        <taxon>Actinomycetes</taxon>
        <taxon>Jiangellales</taxon>
        <taxon>Jiangellaceae</taxon>
        <taxon>Jiangella</taxon>
    </lineage>
</organism>
<dbReference type="GO" id="GO:0004371">
    <property type="term" value="F:glycerone kinase activity"/>
    <property type="evidence" value="ECO:0007669"/>
    <property type="project" value="InterPro"/>
</dbReference>
<dbReference type="InterPro" id="IPR050270">
    <property type="entry name" value="DegV_domain_contain"/>
</dbReference>
<dbReference type="OrthoDB" id="9760324at2"/>
<evidence type="ECO:0000259" key="1">
    <source>
        <dbReference type="PROSITE" id="PS51480"/>
    </source>
</evidence>
<dbReference type="Pfam" id="PF13684">
    <property type="entry name" value="FakA-like_C"/>
    <property type="match status" value="1"/>
</dbReference>
<dbReference type="PROSITE" id="PS51480">
    <property type="entry name" value="DHAL"/>
    <property type="match status" value="1"/>
</dbReference>
<dbReference type="InParanoid" id="A0A4R5CBL5"/>
<accession>A0A4R5CBL5</accession>
<dbReference type="SUPFAM" id="SSF101473">
    <property type="entry name" value="DhaL-like"/>
    <property type="match status" value="1"/>
</dbReference>
<protein>
    <submittedName>
        <fullName evidence="2">DAK2 domain-containing protein</fullName>
    </submittedName>
</protein>
<dbReference type="GO" id="GO:0006071">
    <property type="term" value="P:glycerol metabolic process"/>
    <property type="evidence" value="ECO:0007669"/>
    <property type="project" value="InterPro"/>
</dbReference>